<dbReference type="Proteomes" id="UP000786693">
    <property type="component" value="Unassembled WGS sequence"/>
</dbReference>
<evidence type="ECO:0000256" key="1">
    <source>
        <dbReference type="ARBA" id="ARBA00004167"/>
    </source>
</evidence>
<keyword evidence="3" id="KW-1133">Transmembrane helix</keyword>
<dbReference type="EMBL" id="BPFH01000001">
    <property type="protein sequence ID" value="GIT94334.1"/>
    <property type="molecule type" value="Genomic_DNA"/>
</dbReference>
<reference evidence="4 5" key="1">
    <citation type="submission" date="2021-05" db="EMBL/GenBank/DDBJ databases">
        <title>Bacteria Genome sequencing.</title>
        <authorList>
            <person name="Takabe Y."/>
            <person name="Nakajima Y."/>
            <person name="Suzuki S."/>
            <person name="Shiozaki T."/>
        </authorList>
    </citation>
    <scope>NUCLEOTIDE SEQUENCE [LARGE SCALE GENOMIC DNA]</scope>
    <source>
        <strain evidence="4 5">AI_62</strain>
    </source>
</reference>
<keyword evidence="3" id="KW-0472">Membrane</keyword>
<dbReference type="InterPro" id="IPR029063">
    <property type="entry name" value="SAM-dependent_MTases_sf"/>
</dbReference>
<accession>A0ABQ4NJG1</accession>
<dbReference type="SUPFAM" id="SSF53335">
    <property type="entry name" value="S-adenosyl-L-methionine-dependent methyltransferases"/>
    <property type="match status" value="1"/>
</dbReference>
<dbReference type="InterPro" id="IPR029044">
    <property type="entry name" value="Nucleotide-diphossugar_trans"/>
</dbReference>
<dbReference type="Gene3D" id="3.40.50.150">
    <property type="entry name" value="Vaccinia Virus protein VP39"/>
    <property type="match status" value="1"/>
</dbReference>
<sequence length="512" mass="57482">MRENARKIFDRLPKGARGAEVGTHAGQWTAGLVEVAAPSALVLIDPWAEDAEQDRRPFAYQAPQSERDADADAIRAAYPDAHILRHPSGTVLPGLSSGALDWIFLDGNKHYDMILADLEQAARVVRPGGVIAGAGWFWGTELGHPVQAAVADLAARLPGAEVTRAGQFWAVTLPDHVTLAPRPDDTRYLIISTMKNEAPYILEWLAHHQAIGFTDFLIYTNDCDDTTDPLLDRLAERGLLTHQVNTVLKRGPHKSALKWARDHVLRHKANYMLIADVDEFINIPAADGTIQGLIAQLGPDTDVVSFPWKVFGNGGVQSFEDRPLTQQFTSCEPAPRRGGRRHRDVKTLFRRPEAMYHFGLHRPRVREEWQDRVVWRSPSGEDISSEMNTGQRWTMRWDGCGDAAYMHHYPLRSLEAYILKKNRGRANHIGEDLGQDYWDKWNMAGGNDRSLVEGAPGFPQALAALRADRRTRQLHKQGVAWHRDQFAKLMEDDRYRALWDALSQDNRGASAA</sequence>
<comment type="subcellular location">
    <subcellularLocation>
        <location evidence="1">Membrane</location>
        <topology evidence="1">Single-pass membrane protein</topology>
    </subcellularLocation>
</comment>
<dbReference type="PANTHER" id="PTHR21461:SF69">
    <property type="entry name" value="GLYCOSYLTRANSFERASE FAMILY 92 PROTEIN"/>
    <property type="match status" value="1"/>
</dbReference>
<evidence type="ECO:0000256" key="2">
    <source>
        <dbReference type="ARBA" id="ARBA00022692"/>
    </source>
</evidence>
<name>A0ABQ4NJG1_9RHOB</name>
<evidence type="ECO:0008006" key="6">
    <source>
        <dbReference type="Google" id="ProtNLM"/>
    </source>
</evidence>
<proteinExistence type="predicted"/>
<evidence type="ECO:0000313" key="4">
    <source>
        <dbReference type="EMBL" id="GIT94334.1"/>
    </source>
</evidence>
<dbReference type="PANTHER" id="PTHR21461">
    <property type="entry name" value="GLYCOSYLTRANSFERASE FAMILY 92 PROTEIN"/>
    <property type="match status" value="1"/>
</dbReference>
<dbReference type="RefSeq" id="WP_220747810.1">
    <property type="nucleotide sequence ID" value="NZ_BPFH01000001.1"/>
</dbReference>
<dbReference type="SUPFAM" id="SSF53448">
    <property type="entry name" value="Nucleotide-diphospho-sugar transferases"/>
    <property type="match status" value="1"/>
</dbReference>
<keyword evidence="5" id="KW-1185">Reference proteome</keyword>
<keyword evidence="2" id="KW-0812">Transmembrane</keyword>
<protein>
    <recommendedName>
        <fullName evidence="6">Glycosyl transferase family 2</fullName>
    </recommendedName>
</protein>
<dbReference type="Pfam" id="PF13704">
    <property type="entry name" value="Glyco_tranf_2_4"/>
    <property type="match status" value="1"/>
</dbReference>
<gene>
    <name evidence="4" type="ORF">JANAI62_09570</name>
</gene>
<organism evidence="4 5">
    <name type="scientific">Jannaschia pagri</name>
    <dbReference type="NCBI Taxonomy" id="2829797"/>
    <lineage>
        <taxon>Bacteria</taxon>
        <taxon>Pseudomonadati</taxon>
        <taxon>Pseudomonadota</taxon>
        <taxon>Alphaproteobacteria</taxon>
        <taxon>Rhodobacterales</taxon>
        <taxon>Roseobacteraceae</taxon>
        <taxon>Jannaschia</taxon>
    </lineage>
</organism>
<evidence type="ECO:0000313" key="5">
    <source>
        <dbReference type="Proteomes" id="UP000786693"/>
    </source>
</evidence>
<dbReference type="Pfam" id="PF13578">
    <property type="entry name" value="Methyltransf_24"/>
    <property type="match status" value="1"/>
</dbReference>
<comment type="caution">
    <text evidence="4">The sequence shown here is derived from an EMBL/GenBank/DDBJ whole genome shotgun (WGS) entry which is preliminary data.</text>
</comment>
<evidence type="ECO:0000256" key="3">
    <source>
        <dbReference type="ARBA" id="ARBA00022989"/>
    </source>
</evidence>